<sequence>MAWFKSKTTAEVPTPVTPERIEAALARQELTTDRADDGAPRFYCIINGFPVIVDASFPFAVVFSASTFERLPVEREEEVLGWAKTVNAETHFVTTVKNVDDDGIYAAADGMLFIEGGLTEEQLDEQIELMLVGTLSTMGNFCQEFDLEPGTPGEDN</sequence>
<evidence type="ECO:0000313" key="2">
    <source>
        <dbReference type="Proteomes" id="UP000645966"/>
    </source>
</evidence>
<gene>
    <name evidence="1" type="ORF">JDV75_06720</name>
</gene>
<name>A0A934MAY1_9CORY</name>
<proteinExistence type="predicted"/>
<comment type="caution">
    <text evidence="1">The sequence shown here is derived from an EMBL/GenBank/DDBJ whole genome shotgun (WGS) entry which is preliminary data.</text>
</comment>
<keyword evidence="2" id="KW-1185">Reference proteome</keyword>
<reference evidence="1" key="1">
    <citation type="submission" date="2020-12" db="EMBL/GenBank/DDBJ databases">
        <title>Genome public.</title>
        <authorList>
            <person name="Sun Q."/>
        </authorList>
    </citation>
    <scope>NUCLEOTIDE SEQUENCE</scope>
    <source>
        <strain evidence="1">CCM 8863</strain>
    </source>
</reference>
<dbReference type="InterPro" id="IPR019660">
    <property type="entry name" value="Put_sensory_transdc_reg_YbjN"/>
</dbReference>
<protein>
    <submittedName>
        <fullName evidence="1">YbjN domain-containing protein</fullName>
    </submittedName>
</protein>
<dbReference type="Proteomes" id="UP000645966">
    <property type="component" value="Unassembled WGS sequence"/>
</dbReference>
<evidence type="ECO:0000313" key="1">
    <source>
        <dbReference type="EMBL" id="MBI8989453.1"/>
    </source>
</evidence>
<dbReference type="RefSeq" id="WP_198738499.1">
    <property type="nucleotide sequence ID" value="NZ_JAEIOS010000012.1"/>
</dbReference>
<dbReference type="AlphaFoldDB" id="A0A934MAY1"/>
<dbReference type="Pfam" id="PF10722">
    <property type="entry name" value="YbjN"/>
    <property type="match status" value="1"/>
</dbReference>
<accession>A0A934MAY1</accession>
<dbReference type="EMBL" id="JAEIOS010000012">
    <property type="protein sequence ID" value="MBI8989453.1"/>
    <property type="molecule type" value="Genomic_DNA"/>
</dbReference>
<organism evidence="1 2">
    <name type="scientific">Corynebacterium meridianum</name>
    <dbReference type="NCBI Taxonomy" id="2765363"/>
    <lineage>
        <taxon>Bacteria</taxon>
        <taxon>Bacillati</taxon>
        <taxon>Actinomycetota</taxon>
        <taxon>Actinomycetes</taxon>
        <taxon>Mycobacteriales</taxon>
        <taxon>Corynebacteriaceae</taxon>
        <taxon>Corynebacterium</taxon>
    </lineage>
</organism>